<evidence type="ECO:0000313" key="3">
    <source>
        <dbReference type="EMBL" id="TDZ32129.1"/>
    </source>
</evidence>
<dbReference type="InterPro" id="IPR050411">
    <property type="entry name" value="AlphaKG_dependent_hydroxylases"/>
</dbReference>
<dbReference type="Pfam" id="PF02668">
    <property type="entry name" value="TauD"/>
    <property type="match status" value="1"/>
</dbReference>
<protein>
    <submittedName>
        <fullName evidence="3">Clavaminate synthase-like protein</fullName>
    </submittedName>
</protein>
<dbReference type="PANTHER" id="PTHR10696">
    <property type="entry name" value="GAMMA-BUTYROBETAINE HYDROXYLASE-RELATED"/>
    <property type="match status" value="1"/>
</dbReference>
<comment type="caution">
    <text evidence="3">The sequence shown here is derived from an EMBL/GenBank/DDBJ whole genome shotgun (WGS) entry which is preliminary data.</text>
</comment>
<dbReference type="PANTHER" id="PTHR10696:SF21">
    <property type="entry name" value="TAUD_TFDA-LIKE DOMAIN-CONTAINING PROTEIN"/>
    <property type="match status" value="1"/>
</dbReference>
<dbReference type="Proteomes" id="UP000295083">
    <property type="component" value="Unassembled WGS sequence"/>
</dbReference>
<name>A0A4V3HRN3_9PEZI</name>
<evidence type="ECO:0000259" key="2">
    <source>
        <dbReference type="Pfam" id="PF02668"/>
    </source>
</evidence>
<dbReference type="Gene3D" id="3.60.130.10">
    <property type="entry name" value="Clavaminate synthase-like"/>
    <property type="match status" value="1"/>
</dbReference>
<dbReference type="InterPro" id="IPR042098">
    <property type="entry name" value="TauD-like_sf"/>
</dbReference>
<proteinExistence type="predicted"/>
<keyword evidence="4" id="KW-1185">Reference proteome</keyword>
<feature type="domain" description="TauD/TfdA-like" evidence="2">
    <location>
        <begin position="57"/>
        <end position="357"/>
    </location>
</feature>
<gene>
    <name evidence="3" type="ORF">C8035_v000715</name>
</gene>
<dbReference type="InterPro" id="IPR003819">
    <property type="entry name" value="TauD/TfdA-like"/>
</dbReference>
<accession>A0A4V3HRN3</accession>
<dbReference type="SUPFAM" id="SSF51197">
    <property type="entry name" value="Clavaminate synthase-like"/>
    <property type="match status" value="1"/>
</dbReference>
<sequence length="369" mass="41057">MGSIIAETLRPAPYGPTVNLSAPYPENTGFPVSLAPTEPEAVNIADLVAEVERISASGKLRDLLDTHGGIYFQNLGLQSAEEFSRFAHAFGWTPHEDIGNPVRRIIQAKNVATANEGPNTQPVYPHNEFGLSPHYPAYVLFYCASAPNAGGETPINNSVVLYRRLKEKHPDFIDQVEKKGVKYQLFYPNTARDQTSSAGTSVLQAYGRTVLEQDDIETARLKIETEIQRLPTARWVWENQSETNPLGDLRVWQALPAVRDHPRTGDTAFFNNVISRFLNSLDAGTLQPPHVNRDGKYQPPAFYGDGSLIPREYLDTAVEIIKDTRALVSWKQGDVLLLDNHAVQHGREPWTGHRKLLASLWDEPGVQTA</sequence>
<evidence type="ECO:0000256" key="1">
    <source>
        <dbReference type="ARBA" id="ARBA00023002"/>
    </source>
</evidence>
<evidence type="ECO:0000313" key="4">
    <source>
        <dbReference type="Proteomes" id="UP000295083"/>
    </source>
</evidence>
<dbReference type="GO" id="GO:0016491">
    <property type="term" value="F:oxidoreductase activity"/>
    <property type="evidence" value="ECO:0007669"/>
    <property type="project" value="UniProtKB-KW"/>
</dbReference>
<reference evidence="3 4" key="1">
    <citation type="submission" date="2018-11" db="EMBL/GenBank/DDBJ databases">
        <title>Genome sequence and assembly of Colletotrichum spinosum.</title>
        <authorList>
            <person name="Gan P."/>
            <person name="Shirasu K."/>
        </authorList>
    </citation>
    <scope>NUCLEOTIDE SEQUENCE [LARGE SCALE GENOMIC DNA]</scope>
    <source>
        <strain evidence="3 4">CBS 515.97</strain>
    </source>
</reference>
<keyword evidence="1" id="KW-0560">Oxidoreductase</keyword>
<dbReference type="AlphaFoldDB" id="A0A4V3HRN3"/>
<organism evidence="3 4">
    <name type="scientific">Colletotrichum spinosum</name>
    <dbReference type="NCBI Taxonomy" id="1347390"/>
    <lineage>
        <taxon>Eukaryota</taxon>
        <taxon>Fungi</taxon>
        <taxon>Dikarya</taxon>
        <taxon>Ascomycota</taxon>
        <taxon>Pezizomycotina</taxon>
        <taxon>Sordariomycetes</taxon>
        <taxon>Hypocreomycetidae</taxon>
        <taxon>Glomerellales</taxon>
        <taxon>Glomerellaceae</taxon>
        <taxon>Colletotrichum</taxon>
        <taxon>Colletotrichum orbiculare species complex</taxon>
    </lineage>
</organism>
<dbReference type="EMBL" id="QAPG01000085">
    <property type="protein sequence ID" value="TDZ32129.1"/>
    <property type="molecule type" value="Genomic_DNA"/>
</dbReference>